<keyword evidence="1" id="KW-0853">WD repeat</keyword>
<dbReference type="AlphaFoldDB" id="A0AAW1UH04"/>
<dbReference type="GO" id="GO:0034455">
    <property type="term" value="C:t-UTP complex"/>
    <property type="evidence" value="ECO:0007669"/>
    <property type="project" value="TreeGrafter"/>
</dbReference>
<organism evidence="2 3">
    <name type="scientific">Henosepilachna vigintioctopunctata</name>
    <dbReference type="NCBI Taxonomy" id="420089"/>
    <lineage>
        <taxon>Eukaryota</taxon>
        <taxon>Metazoa</taxon>
        <taxon>Ecdysozoa</taxon>
        <taxon>Arthropoda</taxon>
        <taxon>Hexapoda</taxon>
        <taxon>Insecta</taxon>
        <taxon>Pterygota</taxon>
        <taxon>Neoptera</taxon>
        <taxon>Endopterygota</taxon>
        <taxon>Coleoptera</taxon>
        <taxon>Polyphaga</taxon>
        <taxon>Cucujiformia</taxon>
        <taxon>Coccinelloidea</taxon>
        <taxon>Coccinellidae</taxon>
        <taxon>Epilachninae</taxon>
        <taxon>Epilachnini</taxon>
        <taxon>Henosepilachna</taxon>
    </lineage>
</organism>
<dbReference type="SMART" id="SM00320">
    <property type="entry name" value="WD40"/>
    <property type="match status" value="7"/>
</dbReference>
<dbReference type="EMBL" id="JARQZJ010000075">
    <property type="protein sequence ID" value="KAK9882349.1"/>
    <property type="molecule type" value="Genomic_DNA"/>
</dbReference>
<comment type="caution">
    <text evidence="2">The sequence shown here is derived from an EMBL/GenBank/DDBJ whole genome shotgun (WGS) entry which is preliminary data.</text>
</comment>
<dbReference type="PROSITE" id="PS50082">
    <property type="entry name" value="WD_REPEATS_2"/>
    <property type="match status" value="1"/>
</dbReference>
<dbReference type="SUPFAM" id="SSF50978">
    <property type="entry name" value="WD40 repeat-like"/>
    <property type="match status" value="1"/>
</dbReference>
<dbReference type="InterPro" id="IPR015943">
    <property type="entry name" value="WD40/YVTN_repeat-like_dom_sf"/>
</dbReference>
<dbReference type="GO" id="GO:0032040">
    <property type="term" value="C:small-subunit processome"/>
    <property type="evidence" value="ECO:0007669"/>
    <property type="project" value="TreeGrafter"/>
</dbReference>
<evidence type="ECO:0000313" key="3">
    <source>
        <dbReference type="Proteomes" id="UP001431783"/>
    </source>
</evidence>
<dbReference type="InterPro" id="IPR001680">
    <property type="entry name" value="WD40_rpt"/>
</dbReference>
<dbReference type="Gene3D" id="2.130.10.10">
    <property type="entry name" value="YVTN repeat-like/Quinoprotein amine dehydrogenase"/>
    <property type="match status" value="3"/>
</dbReference>
<dbReference type="InterPro" id="IPR011044">
    <property type="entry name" value="Quino_amine_DH_bsu"/>
</dbReference>
<gene>
    <name evidence="2" type="ORF">WA026_020871</name>
</gene>
<sequence length="590" mass="66961">MNSCSVHHIRFYKPKPKAIYCMCLQPNRKLGYKLALSRSDASIEIWNINQSPYIERTISSNVENYTIEGLGWFQDRLFSVGLHGLLVEYSLLKLCIVNRTSVTGEAAFCLDINEKNRQIAVGTEQGYLNIFDITEDNIIFNKFLDKQEGRILCLKYDSTGSFVISGGLDAIRIWNVSSGHALHKMTTGRSEANNPTIVWCLAVTQDFTIISGDSRGKLTFWDGKIGAQIESYQSHRNHILSLCLSEDQTNLYCSGVDSNIVNFVKIQMKNGKEKWVKSIHKKIHNHDVRALILTDGKLYSGGTDAYLALSYNQPKTLIQYPPILQNPCITICKEARLIMLRYPKYIEVWSLGETDEVVQSTNIIPLKKEPKKLIVLQRIVKNHCGDHKKEGIIFADMSDNGKWIAYGTCLGLRVFQFIYENDENPQLLRVENTGDRNEVHLRGVFTPDSSQLITALSDGSIRIYDISDASLSISRRLDCEELTDTITFLCVSDDGSYLVAADPASNTVVWKKNNDSWNFYCKLPKYSCAPTTMALHPTNSSLLIAYSDSKNFQNPFKNPYQRTGPNGFILSEIFFTMYKQIRFCFMTKTV</sequence>
<dbReference type="SUPFAM" id="SSF50969">
    <property type="entry name" value="YVTN repeat-like/Quinoprotein amine dehydrogenase"/>
    <property type="match status" value="1"/>
</dbReference>
<reference evidence="2 3" key="1">
    <citation type="submission" date="2023-03" db="EMBL/GenBank/DDBJ databases">
        <title>Genome insight into feeding habits of ladybird beetles.</title>
        <authorList>
            <person name="Li H.-S."/>
            <person name="Huang Y.-H."/>
            <person name="Pang H."/>
        </authorList>
    </citation>
    <scope>NUCLEOTIDE SEQUENCE [LARGE SCALE GENOMIC DNA]</scope>
    <source>
        <strain evidence="2">SYSU_2023b</strain>
        <tissue evidence="2">Whole body</tissue>
    </source>
</reference>
<dbReference type="Proteomes" id="UP001431783">
    <property type="component" value="Unassembled WGS sequence"/>
</dbReference>
<dbReference type="GO" id="GO:0000462">
    <property type="term" value="P:maturation of SSU-rRNA from tricistronic rRNA transcript (SSU-rRNA, 5.8S rRNA, LSU-rRNA)"/>
    <property type="evidence" value="ECO:0007669"/>
    <property type="project" value="InterPro"/>
</dbReference>
<feature type="repeat" description="WD" evidence="1">
    <location>
        <begin position="445"/>
        <end position="474"/>
    </location>
</feature>
<accession>A0AAW1UH04</accession>
<proteinExistence type="predicted"/>
<keyword evidence="3" id="KW-1185">Reference proteome</keyword>
<dbReference type="Pfam" id="PF00400">
    <property type="entry name" value="WD40"/>
    <property type="match status" value="2"/>
</dbReference>
<evidence type="ECO:0008006" key="4">
    <source>
        <dbReference type="Google" id="ProtNLM"/>
    </source>
</evidence>
<dbReference type="GO" id="GO:0030686">
    <property type="term" value="C:90S preribosome"/>
    <property type="evidence" value="ECO:0007669"/>
    <property type="project" value="InterPro"/>
</dbReference>
<evidence type="ECO:0000313" key="2">
    <source>
        <dbReference type="EMBL" id="KAK9882349.1"/>
    </source>
</evidence>
<dbReference type="PANTHER" id="PTHR44163">
    <property type="entry name" value="U3 SMALL NUCLEOLAR RNA-ASSOCIATED PROTEIN 4 HOMOLOG"/>
    <property type="match status" value="1"/>
</dbReference>
<name>A0AAW1UH04_9CUCU</name>
<protein>
    <recommendedName>
        <fullName evidence="4">WD repeat-containing protein 55 homolog</fullName>
    </recommendedName>
</protein>
<dbReference type="GO" id="GO:0003723">
    <property type="term" value="F:RNA binding"/>
    <property type="evidence" value="ECO:0007669"/>
    <property type="project" value="TreeGrafter"/>
</dbReference>
<dbReference type="InterPro" id="IPR046351">
    <property type="entry name" value="UTP4"/>
</dbReference>
<evidence type="ECO:0000256" key="1">
    <source>
        <dbReference type="PROSITE-ProRule" id="PRU00221"/>
    </source>
</evidence>
<dbReference type="PANTHER" id="PTHR44163:SF1">
    <property type="entry name" value="U3 SMALL NUCLEOLAR RNA-ASSOCIATED PROTEIN 4 HOMOLOG"/>
    <property type="match status" value="1"/>
</dbReference>
<dbReference type="InterPro" id="IPR036322">
    <property type="entry name" value="WD40_repeat_dom_sf"/>
</dbReference>